<sequence>MNAHAQSQSSTSATQAKERHYAQLASSLTRLSRAVGQTADLFEQLQVDLDSMRILAGAHAAQFMTVATELVPNAEDDVAKEKA</sequence>
<proteinExistence type="predicted"/>
<dbReference type="Proteomes" id="UP000298327">
    <property type="component" value="Unassembled WGS sequence"/>
</dbReference>
<dbReference type="GO" id="GO:0042729">
    <property type="term" value="C:DASH complex"/>
    <property type="evidence" value="ECO:0007669"/>
    <property type="project" value="TreeGrafter"/>
</dbReference>
<dbReference type="EMBL" id="SEOQ01001119">
    <property type="protein sequence ID" value="TFY53675.1"/>
    <property type="molecule type" value="Genomic_DNA"/>
</dbReference>
<name>A0A4Y9XUE3_9AGAM</name>
<gene>
    <name evidence="1" type="ORF">EVG20_g10008</name>
</gene>
<dbReference type="GO" id="GO:0008608">
    <property type="term" value="P:attachment of spindle microtubules to kinetochore"/>
    <property type="evidence" value="ECO:0007669"/>
    <property type="project" value="InterPro"/>
</dbReference>
<evidence type="ECO:0000313" key="1">
    <source>
        <dbReference type="EMBL" id="TFY53675.1"/>
    </source>
</evidence>
<reference evidence="1 2" key="1">
    <citation type="submission" date="2019-02" db="EMBL/GenBank/DDBJ databases">
        <title>Genome sequencing of the rare red list fungi Dentipellis fragilis.</title>
        <authorList>
            <person name="Buettner E."/>
            <person name="Kellner H."/>
        </authorList>
    </citation>
    <scope>NUCLEOTIDE SEQUENCE [LARGE SCALE GENOMIC DNA]</scope>
    <source>
        <strain evidence="1 2">DSM 105465</strain>
    </source>
</reference>
<comment type="caution">
    <text evidence="1">The sequence shown here is derived from an EMBL/GenBank/DDBJ whole genome shotgun (WGS) entry which is preliminary data.</text>
</comment>
<accession>A0A4Y9XUE3</accession>
<dbReference type="PANTHER" id="PTHR28289:SF1">
    <property type="entry name" value="DASH COMPLEX SUBUNIT HSK3"/>
    <property type="match status" value="1"/>
</dbReference>
<dbReference type="OrthoDB" id="3212378at2759"/>
<protein>
    <submittedName>
        <fullName evidence="1">Uncharacterized protein</fullName>
    </submittedName>
</protein>
<dbReference type="AlphaFoldDB" id="A0A4Y9XUE3"/>
<dbReference type="GO" id="GO:0051010">
    <property type="term" value="F:microtubule plus-end binding"/>
    <property type="evidence" value="ECO:0007669"/>
    <property type="project" value="TreeGrafter"/>
</dbReference>
<organism evidence="1 2">
    <name type="scientific">Dentipellis fragilis</name>
    <dbReference type="NCBI Taxonomy" id="205917"/>
    <lineage>
        <taxon>Eukaryota</taxon>
        <taxon>Fungi</taxon>
        <taxon>Dikarya</taxon>
        <taxon>Basidiomycota</taxon>
        <taxon>Agaricomycotina</taxon>
        <taxon>Agaricomycetes</taxon>
        <taxon>Russulales</taxon>
        <taxon>Hericiaceae</taxon>
        <taxon>Dentipellis</taxon>
    </lineage>
</organism>
<evidence type="ECO:0000313" key="2">
    <source>
        <dbReference type="Proteomes" id="UP000298327"/>
    </source>
</evidence>
<keyword evidence="2" id="KW-1185">Reference proteome</keyword>
<dbReference type="InterPro" id="IPR042332">
    <property type="entry name" value="Hsk3"/>
</dbReference>
<dbReference type="PANTHER" id="PTHR28289">
    <property type="entry name" value="DASH COMPLEX SUBUNIT HSK3"/>
    <property type="match status" value="1"/>
</dbReference>